<evidence type="ECO:0000313" key="9">
    <source>
        <dbReference type="Proteomes" id="UP000316199"/>
    </source>
</evidence>
<dbReference type="CDD" id="cd08704">
    <property type="entry name" value="Met_tRNA_FMT_C"/>
    <property type="match status" value="1"/>
</dbReference>
<dbReference type="InterPro" id="IPR005793">
    <property type="entry name" value="Formyl_trans_C"/>
</dbReference>
<dbReference type="Proteomes" id="UP000316199">
    <property type="component" value="Unassembled WGS sequence"/>
</dbReference>
<dbReference type="InterPro" id="IPR041711">
    <property type="entry name" value="Met-tRNA-FMT_N"/>
</dbReference>
<protein>
    <recommendedName>
        <fullName evidence="2 5">Methionyl-tRNA formyltransferase</fullName>
        <ecNumber evidence="2 5">2.1.2.9</ecNumber>
    </recommendedName>
</protein>
<dbReference type="EMBL" id="SHAG01000001">
    <property type="protein sequence ID" value="RZO77744.1"/>
    <property type="molecule type" value="Genomic_DNA"/>
</dbReference>
<dbReference type="PROSITE" id="PS00373">
    <property type="entry name" value="GART"/>
    <property type="match status" value="1"/>
</dbReference>
<evidence type="ECO:0000259" key="6">
    <source>
        <dbReference type="Pfam" id="PF00551"/>
    </source>
</evidence>
<gene>
    <name evidence="5" type="primary">fmt</name>
    <name evidence="8" type="ORF">EVA68_00525</name>
</gene>
<sequence length="314" mass="34099">MNIIFAGTPHFSAAHLEALIASERSIVAVITQPDKPGKRGRHEVASPVKEIALAANLPILQPKKLSLKDLEGYDYDLLIVVAFGQLLSNSILNAPKFGCINVHASLLPRWRGAAPIQRAILAGDKETGICIMQMDAGLDTGDILYRKKVAILKSDTSATLSARIEQTGIESLLATLSQLETNAGDLMPQHNKGVTYAKKIAKREALINWDNSAVKIERHIRAFNPDPISYSFLGSLRIKIWEAKAIPCQKHVVKPGTILEIEKDGIHVAALGDEVIITRLQLPIGKGGILKARDIINSRTDLFAPGSCFADSPK</sequence>
<comment type="function">
    <text evidence="5">Attaches a formyl group to the free amino group of methionyl-tRNA(fMet). The formyl group appears to play a dual role in the initiator identity of N-formylmethionyl-tRNA by promoting its recognition by IF2 and preventing the misappropriation of this tRNA by the elongation apparatus.</text>
</comment>
<dbReference type="PANTHER" id="PTHR11138">
    <property type="entry name" value="METHIONYL-TRNA FORMYLTRANSFERASE"/>
    <property type="match status" value="1"/>
</dbReference>
<dbReference type="GO" id="GO:0005829">
    <property type="term" value="C:cytosol"/>
    <property type="evidence" value="ECO:0007669"/>
    <property type="project" value="TreeGrafter"/>
</dbReference>
<dbReference type="InterPro" id="IPR005794">
    <property type="entry name" value="Fmt"/>
</dbReference>
<dbReference type="EC" id="2.1.2.9" evidence="2 5"/>
<dbReference type="InterPro" id="IPR002376">
    <property type="entry name" value="Formyl_transf_N"/>
</dbReference>
<comment type="catalytic activity">
    <reaction evidence="5">
        <text>L-methionyl-tRNA(fMet) + (6R)-10-formyltetrahydrofolate = N-formyl-L-methionyl-tRNA(fMet) + (6S)-5,6,7,8-tetrahydrofolate + H(+)</text>
        <dbReference type="Rhea" id="RHEA:24380"/>
        <dbReference type="Rhea" id="RHEA-COMP:9952"/>
        <dbReference type="Rhea" id="RHEA-COMP:9953"/>
        <dbReference type="ChEBI" id="CHEBI:15378"/>
        <dbReference type="ChEBI" id="CHEBI:57453"/>
        <dbReference type="ChEBI" id="CHEBI:78530"/>
        <dbReference type="ChEBI" id="CHEBI:78844"/>
        <dbReference type="ChEBI" id="CHEBI:195366"/>
        <dbReference type="EC" id="2.1.2.9"/>
    </reaction>
</comment>
<dbReference type="CDD" id="cd08646">
    <property type="entry name" value="FMT_core_Met-tRNA-FMT_N"/>
    <property type="match status" value="1"/>
</dbReference>
<keyword evidence="3 5" id="KW-0808">Transferase</keyword>
<evidence type="ECO:0000259" key="7">
    <source>
        <dbReference type="Pfam" id="PF02911"/>
    </source>
</evidence>
<reference evidence="8 9" key="1">
    <citation type="submission" date="2019-02" db="EMBL/GenBank/DDBJ databases">
        <title>Prokaryotic population dynamics and viral predation in marine succession experiment using metagenomics: the confinement effect.</title>
        <authorList>
            <person name="Haro-Moreno J.M."/>
            <person name="Rodriguez-Valera F."/>
            <person name="Lopez-Perez M."/>
        </authorList>
    </citation>
    <scope>NUCLEOTIDE SEQUENCE [LARGE SCALE GENOMIC DNA]</scope>
    <source>
        <strain evidence="8">MED-G157</strain>
    </source>
</reference>
<dbReference type="Gene3D" id="3.40.50.12230">
    <property type="match status" value="1"/>
</dbReference>
<dbReference type="NCBIfam" id="TIGR00460">
    <property type="entry name" value="fmt"/>
    <property type="match status" value="1"/>
</dbReference>
<evidence type="ECO:0000313" key="8">
    <source>
        <dbReference type="EMBL" id="RZO77744.1"/>
    </source>
</evidence>
<feature type="binding site" evidence="5">
    <location>
        <begin position="105"/>
        <end position="108"/>
    </location>
    <ligand>
        <name>(6S)-5,6,7,8-tetrahydrofolate</name>
        <dbReference type="ChEBI" id="CHEBI:57453"/>
    </ligand>
</feature>
<organism evidence="8 9">
    <name type="scientific">OM182 bacterium</name>
    <dbReference type="NCBI Taxonomy" id="2510334"/>
    <lineage>
        <taxon>Bacteria</taxon>
        <taxon>Pseudomonadati</taxon>
        <taxon>Pseudomonadota</taxon>
        <taxon>Gammaproteobacteria</taxon>
        <taxon>OMG group</taxon>
        <taxon>OM182 clade</taxon>
    </lineage>
</organism>
<dbReference type="InterPro" id="IPR011034">
    <property type="entry name" value="Formyl_transferase-like_C_sf"/>
</dbReference>
<dbReference type="InterPro" id="IPR001555">
    <property type="entry name" value="GART_AS"/>
</dbReference>
<evidence type="ECO:0000256" key="4">
    <source>
        <dbReference type="ARBA" id="ARBA00022917"/>
    </source>
</evidence>
<comment type="similarity">
    <text evidence="1 5">Belongs to the Fmt family.</text>
</comment>
<dbReference type="SUPFAM" id="SSF53328">
    <property type="entry name" value="Formyltransferase"/>
    <property type="match status" value="1"/>
</dbReference>
<dbReference type="Pfam" id="PF02911">
    <property type="entry name" value="Formyl_trans_C"/>
    <property type="match status" value="1"/>
</dbReference>
<dbReference type="GO" id="GO:0004479">
    <property type="term" value="F:methionyl-tRNA formyltransferase activity"/>
    <property type="evidence" value="ECO:0007669"/>
    <property type="project" value="UniProtKB-UniRule"/>
</dbReference>
<keyword evidence="4 5" id="KW-0648">Protein biosynthesis</keyword>
<accession>A0A520S5P5</accession>
<evidence type="ECO:0000256" key="2">
    <source>
        <dbReference type="ARBA" id="ARBA00012261"/>
    </source>
</evidence>
<dbReference type="InterPro" id="IPR036477">
    <property type="entry name" value="Formyl_transf_N_sf"/>
</dbReference>
<feature type="domain" description="Formyl transferase C-terminal" evidence="7">
    <location>
        <begin position="199"/>
        <end position="298"/>
    </location>
</feature>
<name>A0A520S5P5_9GAMM</name>
<dbReference type="InterPro" id="IPR044135">
    <property type="entry name" value="Met-tRNA-FMT_C"/>
</dbReference>
<dbReference type="SUPFAM" id="SSF50486">
    <property type="entry name" value="FMT C-terminal domain-like"/>
    <property type="match status" value="1"/>
</dbReference>
<comment type="caution">
    <text evidence="8">The sequence shown here is derived from an EMBL/GenBank/DDBJ whole genome shotgun (WGS) entry which is preliminary data.</text>
</comment>
<evidence type="ECO:0000256" key="1">
    <source>
        <dbReference type="ARBA" id="ARBA00010699"/>
    </source>
</evidence>
<evidence type="ECO:0000256" key="5">
    <source>
        <dbReference type="HAMAP-Rule" id="MF_00182"/>
    </source>
</evidence>
<dbReference type="Pfam" id="PF00551">
    <property type="entry name" value="Formyl_trans_N"/>
    <property type="match status" value="1"/>
</dbReference>
<evidence type="ECO:0000256" key="3">
    <source>
        <dbReference type="ARBA" id="ARBA00022679"/>
    </source>
</evidence>
<proteinExistence type="inferred from homology"/>
<dbReference type="AlphaFoldDB" id="A0A520S5P5"/>
<dbReference type="HAMAP" id="MF_00182">
    <property type="entry name" value="Formyl_trans"/>
    <property type="match status" value="1"/>
</dbReference>
<dbReference type="PANTHER" id="PTHR11138:SF5">
    <property type="entry name" value="METHIONYL-TRNA FORMYLTRANSFERASE, MITOCHONDRIAL"/>
    <property type="match status" value="1"/>
</dbReference>
<feature type="domain" description="Formyl transferase N-terminal" evidence="6">
    <location>
        <begin position="1"/>
        <end position="173"/>
    </location>
</feature>